<dbReference type="RefSeq" id="WP_071085050.1">
    <property type="nucleotide sequence ID" value="NZ_MBLM01000118.1"/>
</dbReference>
<dbReference type="InterPro" id="IPR018309">
    <property type="entry name" value="Tscrpt_reg_PadR_C"/>
</dbReference>
<dbReference type="Pfam" id="PF03551">
    <property type="entry name" value="PadR"/>
    <property type="match status" value="1"/>
</dbReference>
<dbReference type="PANTHER" id="PTHR43252:SF6">
    <property type="entry name" value="NEGATIVE TRANSCRIPTION REGULATOR PADR"/>
    <property type="match status" value="1"/>
</dbReference>
<evidence type="ECO:0000313" key="5">
    <source>
        <dbReference type="Proteomes" id="UP000179627"/>
    </source>
</evidence>
<dbReference type="OrthoDB" id="3186544at2"/>
<name>A0A1S1QQB3_9ACTN</name>
<reference evidence="5" key="1">
    <citation type="submission" date="2016-07" db="EMBL/GenBank/DDBJ databases">
        <title>Sequence Frankia sp. strain CcI1.17.</title>
        <authorList>
            <person name="Ghodhbane-Gtari F."/>
            <person name="Swanson E."/>
            <person name="Gueddou A."/>
            <person name="Morris K."/>
            <person name="Hezbri K."/>
            <person name="Ktari A."/>
            <person name="Nouioui I."/>
            <person name="Abebe-Akele F."/>
            <person name="Simpson S."/>
            <person name="Thomas K."/>
            <person name="Gtari M."/>
            <person name="Tisa L.S."/>
            <person name="Hurst S."/>
        </authorList>
    </citation>
    <scope>NUCLEOTIDE SEQUENCE [LARGE SCALE GENOMIC DNA]</scope>
    <source>
        <strain evidence="5">Cc1.17</strain>
    </source>
</reference>
<dbReference type="InterPro" id="IPR036390">
    <property type="entry name" value="WH_DNA-bd_sf"/>
</dbReference>
<feature type="domain" description="Transcription regulator PadR C-terminal" evidence="3">
    <location>
        <begin position="143"/>
        <end position="218"/>
    </location>
</feature>
<gene>
    <name evidence="4" type="ORF">CC117_18330</name>
</gene>
<organism evidence="4 5">
    <name type="scientific">Parafrankia colletiae</name>
    <dbReference type="NCBI Taxonomy" id="573497"/>
    <lineage>
        <taxon>Bacteria</taxon>
        <taxon>Bacillati</taxon>
        <taxon>Actinomycetota</taxon>
        <taxon>Actinomycetes</taxon>
        <taxon>Frankiales</taxon>
        <taxon>Frankiaceae</taxon>
        <taxon>Parafrankia</taxon>
    </lineage>
</organism>
<feature type="compositionally biased region" description="Low complexity" evidence="1">
    <location>
        <begin position="61"/>
        <end position="88"/>
    </location>
</feature>
<feature type="region of interest" description="Disordered" evidence="1">
    <location>
        <begin position="52"/>
        <end position="90"/>
    </location>
</feature>
<dbReference type="Pfam" id="PF10400">
    <property type="entry name" value="Vir_act_alpha_C"/>
    <property type="match status" value="1"/>
</dbReference>
<dbReference type="InterPro" id="IPR005149">
    <property type="entry name" value="Tscrpt_reg_PadR_N"/>
</dbReference>
<feature type="domain" description="Transcription regulator PadR N-terminal" evidence="2">
    <location>
        <begin position="7"/>
        <end position="60"/>
    </location>
</feature>
<protein>
    <submittedName>
        <fullName evidence="4">PadR family transcriptional regulator</fullName>
    </submittedName>
</protein>
<proteinExistence type="predicted"/>
<comment type="caution">
    <text evidence="4">The sequence shown here is derived from an EMBL/GenBank/DDBJ whole genome shotgun (WGS) entry which is preliminary data.</text>
</comment>
<accession>A0A1S1QQB3</accession>
<dbReference type="EMBL" id="MBLM01000118">
    <property type="protein sequence ID" value="OHV36150.1"/>
    <property type="molecule type" value="Genomic_DNA"/>
</dbReference>
<dbReference type="PANTHER" id="PTHR43252">
    <property type="entry name" value="TRANSCRIPTIONAL REGULATOR YQJI"/>
    <property type="match status" value="1"/>
</dbReference>
<evidence type="ECO:0000313" key="4">
    <source>
        <dbReference type="EMBL" id="OHV36150.1"/>
    </source>
</evidence>
<dbReference type="InterPro" id="IPR036388">
    <property type="entry name" value="WH-like_DNA-bd_sf"/>
</dbReference>
<dbReference type="Gene3D" id="1.10.10.10">
    <property type="entry name" value="Winged helix-like DNA-binding domain superfamily/Winged helix DNA-binding domain"/>
    <property type="match status" value="1"/>
</dbReference>
<dbReference type="SUPFAM" id="SSF46785">
    <property type="entry name" value="Winged helix' DNA-binding domain"/>
    <property type="match status" value="2"/>
</dbReference>
<dbReference type="Proteomes" id="UP000179627">
    <property type="component" value="Unassembled WGS sequence"/>
</dbReference>
<evidence type="ECO:0000259" key="2">
    <source>
        <dbReference type="Pfam" id="PF03551"/>
    </source>
</evidence>
<sequence>MSVRNGLLALLAERPMYGYQLRAEFETRTGSTWPLNIGQVYTTLRRLERDGLVTGDRAPSRADAAAPDTPAAEGPAAEGPAASAAARAMPVTGTPAARTAVMSPEHGGDSGDGRGIVYRLTAAGEAAAQRWWVTPVSRRMAGRDELAIKLALAVTLPEVDVRSLVQRQRVETLRAMQEYTRLRHQADDSADLAWLLVLENLIFTAEAEIRWLDHVELRLTRRGLGAPPGTDREDNR</sequence>
<dbReference type="AlphaFoldDB" id="A0A1S1QQB3"/>
<evidence type="ECO:0000259" key="3">
    <source>
        <dbReference type="Pfam" id="PF10400"/>
    </source>
</evidence>
<evidence type="ECO:0000256" key="1">
    <source>
        <dbReference type="SAM" id="MobiDB-lite"/>
    </source>
</evidence>
<keyword evidence="5" id="KW-1185">Reference proteome</keyword>